<proteinExistence type="predicted"/>
<evidence type="ECO:0000259" key="2">
    <source>
        <dbReference type="Pfam" id="PF13843"/>
    </source>
</evidence>
<dbReference type="Pfam" id="PF13843">
    <property type="entry name" value="DDE_Tnp_1_7"/>
    <property type="match status" value="1"/>
</dbReference>
<feature type="region of interest" description="Disordered" evidence="1">
    <location>
        <begin position="1"/>
        <end position="69"/>
    </location>
</feature>
<keyword evidence="4" id="KW-1185">Reference proteome</keyword>
<dbReference type="Proteomes" id="UP000821866">
    <property type="component" value="Chromosome 11"/>
</dbReference>
<evidence type="ECO:0000313" key="3">
    <source>
        <dbReference type="EMBL" id="KAH8035086.1"/>
    </source>
</evidence>
<name>A0A9J6EL65_RHIMP</name>
<sequence length="262" mass="29258">MASSSRHGALEKWPGSRDSAASTADFVDNTSSEESEGGFGSSDFSSDSESGDDQPGSSTSGPRVSTMYGNDFLPPAQQQIVFAPHRAPGVYITDYVGVALGSGPKKFLTALDFFALFFTTQVIAMLCENSNKYGWSTILEKPMHARPDGSWEEVTPDEMMKFIGLIIYMSIVKVPRLNFYWNVGELYGGLLPRRIMPRRRFIALLAMLQVADLDDFYGYLSQQQNMMQDYIRTSTYQRAILNNMEDFKDKVLHVNSAKNLDS</sequence>
<gene>
    <name evidence="3" type="ORF">HPB51_004327</name>
</gene>
<evidence type="ECO:0000256" key="1">
    <source>
        <dbReference type="SAM" id="MobiDB-lite"/>
    </source>
</evidence>
<dbReference type="PANTHER" id="PTHR46599:SF3">
    <property type="entry name" value="PIGGYBAC TRANSPOSABLE ELEMENT-DERIVED PROTEIN 4"/>
    <property type="match status" value="1"/>
</dbReference>
<dbReference type="EMBL" id="JABSTU010000003">
    <property type="protein sequence ID" value="KAH8035086.1"/>
    <property type="molecule type" value="Genomic_DNA"/>
</dbReference>
<accession>A0A9J6EL65</accession>
<dbReference type="AlphaFoldDB" id="A0A9J6EL65"/>
<reference evidence="3" key="2">
    <citation type="submission" date="2021-09" db="EMBL/GenBank/DDBJ databases">
        <authorList>
            <person name="Jia N."/>
            <person name="Wang J."/>
            <person name="Shi W."/>
            <person name="Du L."/>
            <person name="Sun Y."/>
            <person name="Zhan W."/>
            <person name="Jiang J."/>
            <person name="Wang Q."/>
            <person name="Zhang B."/>
            <person name="Ji P."/>
            <person name="Sakyi L.B."/>
            <person name="Cui X."/>
            <person name="Yuan T."/>
            <person name="Jiang B."/>
            <person name="Yang W."/>
            <person name="Lam T.T.-Y."/>
            <person name="Chang Q."/>
            <person name="Ding S."/>
            <person name="Wang X."/>
            <person name="Zhu J."/>
            <person name="Ruan X."/>
            <person name="Zhao L."/>
            <person name="Wei J."/>
            <person name="Que T."/>
            <person name="Du C."/>
            <person name="Cheng J."/>
            <person name="Dai P."/>
            <person name="Han X."/>
            <person name="Huang E."/>
            <person name="Gao Y."/>
            <person name="Liu J."/>
            <person name="Shao H."/>
            <person name="Ye R."/>
            <person name="Li L."/>
            <person name="Wei W."/>
            <person name="Wang X."/>
            <person name="Wang C."/>
            <person name="Huo Q."/>
            <person name="Li W."/>
            <person name="Guo W."/>
            <person name="Chen H."/>
            <person name="Chen S."/>
            <person name="Zhou L."/>
            <person name="Zhou L."/>
            <person name="Ni X."/>
            <person name="Tian J."/>
            <person name="Zhou Y."/>
            <person name="Sheng Y."/>
            <person name="Liu T."/>
            <person name="Pan Y."/>
            <person name="Xia L."/>
            <person name="Li J."/>
            <person name="Zhao F."/>
            <person name="Cao W."/>
        </authorList>
    </citation>
    <scope>NUCLEOTIDE SEQUENCE</scope>
    <source>
        <strain evidence="3">Rmic-2018</strain>
        <tissue evidence="3">Larvae</tissue>
    </source>
</reference>
<dbReference type="PANTHER" id="PTHR46599">
    <property type="entry name" value="PIGGYBAC TRANSPOSABLE ELEMENT-DERIVED PROTEIN 4"/>
    <property type="match status" value="1"/>
</dbReference>
<protein>
    <recommendedName>
        <fullName evidence="2">PiggyBac transposable element-derived protein domain-containing protein</fullName>
    </recommendedName>
</protein>
<evidence type="ECO:0000313" key="4">
    <source>
        <dbReference type="Proteomes" id="UP000821866"/>
    </source>
</evidence>
<dbReference type="VEuPathDB" id="VectorBase:LOC119186504"/>
<feature type="domain" description="PiggyBac transposable element-derived protein" evidence="2">
    <location>
        <begin position="110"/>
        <end position="215"/>
    </location>
</feature>
<reference evidence="3" key="1">
    <citation type="journal article" date="2020" name="Cell">
        <title>Large-Scale Comparative Analyses of Tick Genomes Elucidate Their Genetic Diversity and Vector Capacities.</title>
        <authorList>
            <consortium name="Tick Genome and Microbiome Consortium (TIGMIC)"/>
            <person name="Jia N."/>
            <person name="Wang J."/>
            <person name="Shi W."/>
            <person name="Du L."/>
            <person name="Sun Y."/>
            <person name="Zhan W."/>
            <person name="Jiang J.F."/>
            <person name="Wang Q."/>
            <person name="Zhang B."/>
            <person name="Ji P."/>
            <person name="Bell-Sakyi L."/>
            <person name="Cui X.M."/>
            <person name="Yuan T.T."/>
            <person name="Jiang B.G."/>
            <person name="Yang W.F."/>
            <person name="Lam T.T."/>
            <person name="Chang Q.C."/>
            <person name="Ding S.J."/>
            <person name="Wang X.J."/>
            <person name="Zhu J.G."/>
            <person name="Ruan X.D."/>
            <person name="Zhao L."/>
            <person name="Wei J.T."/>
            <person name="Ye R.Z."/>
            <person name="Que T.C."/>
            <person name="Du C.H."/>
            <person name="Zhou Y.H."/>
            <person name="Cheng J.X."/>
            <person name="Dai P.F."/>
            <person name="Guo W.B."/>
            <person name="Han X.H."/>
            <person name="Huang E.J."/>
            <person name="Li L.F."/>
            <person name="Wei W."/>
            <person name="Gao Y.C."/>
            <person name="Liu J.Z."/>
            <person name="Shao H.Z."/>
            <person name="Wang X."/>
            <person name="Wang C.C."/>
            <person name="Yang T.C."/>
            <person name="Huo Q.B."/>
            <person name="Li W."/>
            <person name="Chen H.Y."/>
            <person name="Chen S.E."/>
            <person name="Zhou L.G."/>
            <person name="Ni X.B."/>
            <person name="Tian J.H."/>
            <person name="Sheng Y."/>
            <person name="Liu T."/>
            <person name="Pan Y.S."/>
            <person name="Xia L.Y."/>
            <person name="Li J."/>
            <person name="Zhao F."/>
            <person name="Cao W.C."/>
        </authorList>
    </citation>
    <scope>NUCLEOTIDE SEQUENCE</scope>
    <source>
        <strain evidence="3">Rmic-2018</strain>
    </source>
</reference>
<dbReference type="InterPro" id="IPR029063">
    <property type="entry name" value="SAM-dependent_MTases_sf"/>
</dbReference>
<dbReference type="Gene3D" id="3.40.50.150">
    <property type="entry name" value="Vaccinia Virus protein VP39"/>
    <property type="match status" value="1"/>
</dbReference>
<organism evidence="3 4">
    <name type="scientific">Rhipicephalus microplus</name>
    <name type="common">Cattle tick</name>
    <name type="synonym">Boophilus microplus</name>
    <dbReference type="NCBI Taxonomy" id="6941"/>
    <lineage>
        <taxon>Eukaryota</taxon>
        <taxon>Metazoa</taxon>
        <taxon>Ecdysozoa</taxon>
        <taxon>Arthropoda</taxon>
        <taxon>Chelicerata</taxon>
        <taxon>Arachnida</taxon>
        <taxon>Acari</taxon>
        <taxon>Parasitiformes</taxon>
        <taxon>Ixodida</taxon>
        <taxon>Ixodoidea</taxon>
        <taxon>Ixodidae</taxon>
        <taxon>Rhipicephalinae</taxon>
        <taxon>Rhipicephalus</taxon>
        <taxon>Boophilus</taxon>
    </lineage>
</organism>
<comment type="caution">
    <text evidence="3">The sequence shown here is derived from an EMBL/GenBank/DDBJ whole genome shotgun (WGS) entry which is preliminary data.</text>
</comment>
<dbReference type="InterPro" id="IPR029526">
    <property type="entry name" value="PGBD"/>
</dbReference>